<dbReference type="Proteomes" id="UP000515934">
    <property type="component" value="Chromosome"/>
</dbReference>
<dbReference type="KEGG" id="ldn:H9L06_02010"/>
<feature type="transmembrane region" description="Helical" evidence="2">
    <location>
        <begin position="187"/>
        <end position="206"/>
    </location>
</feature>
<organism evidence="3 4">
    <name type="scientific">Leucobacter denitrificans</name>
    <dbReference type="NCBI Taxonomy" id="683042"/>
    <lineage>
        <taxon>Bacteria</taxon>
        <taxon>Bacillati</taxon>
        <taxon>Actinomycetota</taxon>
        <taxon>Actinomycetes</taxon>
        <taxon>Micrococcales</taxon>
        <taxon>Microbacteriaceae</taxon>
        <taxon>Leucobacter</taxon>
    </lineage>
</organism>
<evidence type="ECO:0000256" key="2">
    <source>
        <dbReference type="SAM" id="Phobius"/>
    </source>
</evidence>
<name>A0A7G9S5N9_9MICO</name>
<feature type="transmembrane region" description="Helical" evidence="2">
    <location>
        <begin position="109"/>
        <end position="130"/>
    </location>
</feature>
<dbReference type="Pfam" id="PF11361">
    <property type="entry name" value="DUF3159"/>
    <property type="match status" value="1"/>
</dbReference>
<sequence length="261" mass="27677">MSDPHHEPAADDSGLSNSEQVSRGIGAQALNGSIARAVRAGAEGQELTASGVFEAIGGIRGIFEAIVPSLVFIVLYVFTQDARLSALVPGAMAVLLVIFRLIQRETVVSALSGMLGVGIAVLITLITGRGVDYFLSGFITNIAWAVVLIGSILVGRPIIGLIAGFIDGDTKKWRIEPRLRRASTWLTVMWLGLFIARLAVQLPMYLSEQVGALGVARIAMGIPLFAIVLIATWFGIRKFRSSSDDSSGENGVISGENTPSK</sequence>
<accession>A0A7G9S5N9</accession>
<keyword evidence="2" id="KW-1133">Transmembrane helix</keyword>
<gene>
    <name evidence="3" type="ORF">H9L06_02010</name>
</gene>
<feature type="transmembrane region" description="Helical" evidence="2">
    <location>
        <begin position="84"/>
        <end position="102"/>
    </location>
</feature>
<feature type="transmembrane region" description="Helical" evidence="2">
    <location>
        <begin position="142"/>
        <end position="166"/>
    </location>
</feature>
<feature type="region of interest" description="Disordered" evidence="1">
    <location>
        <begin position="241"/>
        <end position="261"/>
    </location>
</feature>
<feature type="compositionally biased region" description="Polar residues" evidence="1">
    <location>
        <begin position="244"/>
        <end position="261"/>
    </location>
</feature>
<evidence type="ECO:0000313" key="4">
    <source>
        <dbReference type="Proteomes" id="UP000515934"/>
    </source>
</evidence>
<keyword evidence="2" id="KW-0472">Membrane</keyword>
<dbReference type="InterPro" id="IPR016566">
    <property type="entry name" value="UCP010219"/>
</dbReference>
<protein>
    <submittedName>
        <fullName evidence="3">DUF3159 domain-containing protein</fullName>
    </submittedName>
</protein>
<keyword evidence="4" id="KW-1185">Reference proteome</keyword>
<feature type="transmembrane region" description="Helical" evidence="2">
    <location>
        <begin position="61"/>
        <end position="78"/>
    </location>
</feature>
<evidence type="ECO:0000256" key="1">
    <source>
        <dbReference type="SAM" id="MobiDB-lite"/>
    </source>
</evidence>
<proteinExistence type="predicted"/>
<feature type="transmembrane region" description="Helical" evidence="2">
    <location>
        <begin position="218"/>
        <end position="236"/>
    </location>
</feature>
<dbReference type="EMBL" id="CP060716">
    <property type="protein sequence ID" value="QNN63164.1"/>
    <property type="molecule type" value="Genomic_DNA"/>
</dbReference>
<dbReference type="RefSeq" id="WP_187555631.1">
    <property type="nucleotide sequence ID" value="NZ_CP060716.1"/>
</dbReference>
<keyword evidence="2" id="KW-0812">Transmembrane</keyword>
<evidence type="ECO:0000313" key="3">
    <source>
        <dbReference type="EMBL" id="QNN63164.1"/>
    </source>
</evidence>
<reference evidence="3 4" key="1">
    <citation type="submission" date="2020-08" db="EMBL/GenBank/DDBJ databases">
        <title>Genome sequence of Leucobacter denitrificans KACC 14055T.</title>
        <authorList>
            <person name="Hyun D.-W."/>
            <person name="Bae J.-W."/>
        </authorList>
    </citation>
    <scope>NUCLEOTIDE SEQUENCE [LARGE SCALE GENOMIC DNA]</scope>
    <source>
        <strain evidence="3 4">KACC 14055</strain>
    </source>
</reference>
<dbReference type="AlphaFoldDB" id="A0A7G9S5N9"/>